<feature type="domain" description="Beta-ketoacyl-[acyl-carrier-protein] synthase III N-terminal" evidence="4">
    <location>
        <begin position="107"/>
        <end position="185"/>
    </location>
</feature>
<evidence type="ECO:0000256" key="1">
    <source>
        <dbReference type="ARBA" id="ARBA00022679"/>
    </source>
</evidence>
<dbReference type="RefSeq" id="WP_068555327.1">
    <property type="nucleotide sequence ID" value="NZ_LOEE01000027.1"/>
</dbReference>
<dbReference type="EMBL" id="LOEE01000027">
    <property type="protein sequence ID" value="KXG76420.1"/>
    <property type="molecule type" value="Genomic_DNA"/>
</dbReference>
<dbReference type="EC" id="2.3.1.180" evidence="5"/>
<protein>
    <submittedName>
        <fullName evidence="5">3-oxoacyl-[acyl-carrier-protein] synthase 3</fullName>
        <ecNumber evidence="5">2.3.1.180</ecNumber>
    </submittedName>
</protein>
<dbReference type="GO" id="GO:0006633">
    <property type="term" value="P:fatty acid biosynthetic process"/>
    <property type="evidence" value="ECO:0007669"/>
    <property type="project" value="InterPro"/>
</dbReference>
<dbReference type="SUPFAM" id="SSF53901">
    <property type="entry name" value="Thiolase-like"/>
    <property type="match status" value="1"/>
</dbReference>
<dbReference type="Gene3D" id="3.40.47.10">
    <property type="match status" value="2"/>
</dbReference>
<dbReference type="PANTHER" id="PTHR34069">
    <property type="entry name" value="3-OXOACYL-[ACYL-CARRIER-PROTEIN] SYNTHASE 3"/>
    <property type="match status" value="1"/>
</dbReference>
<name>A0A140L795_9FIRM</name>
<gene>
    <name evidence="5" type="primary">fabH_2</name>
    <name evidence="5" type="ORF">AN619_09510</name>
</gene>
<comment type="caution">
    <text evidence="5">The sequence shown here is derived from an EMBL/GenBank/DDBJ whole genome shotgun (WGS) entry which is preliminary data.</text>
</comment>
<evidence type="ECO:0000259" key="3">
    <source>
        <dbReference type="Pfam" id="PF08541"/>
    </source>
</evidence>
<evidence type="ECO:0000256" key="2">
    <source>
        <dbReference type="ARBA" id="ARBA00023315"/>
    </source>
</evidence>
<dbReference type="GO" id="GO:0033818">
    <property type="term" value="F:beta-ketoacyl-acyl-carrier-protein synthase III activity"/>
    <property type="evidence" value="ECO:0007669"/>
    <property type="project" value="UniProtKB-EC"/>
</dbReference>
<keyword evidence="2 5" id="KW-0012">Acyltransferase</keyword>
<keyword evidence="6" id="KW-1185">Reference proteome</keyword>
<feature type="domain" description="Beta-ketoacyl-[acyl-carrier-protein] synthase III C-terminal" evidence="3">
    <location>
        <begin position="249"/>
        <end position="339"/>
    </location>
</feature>
<dbReference type="AlphaFoldDB" id="A0A140L795"/>
<dbReference type="Proteomes" id="UP000070456">
    <property type="component" value="Unassembled WGS sequence"/>
</dbReference>
<evidence type="ECO:0000313" key="5">
    <source>
        <dbReference type="EMBL" id="KXG76420.1"/>
    </source>
</evidence>
<evidence type="ECO:0000313" key="6">
    <source>
        <dbReference type="Proteomes" id="UP000070456"/>
    </source>
</evidence>
<dbReference type="OrthoDB" id="9815506at2"/>
<accession>A0A140L795</accession>
<dbReference type="InterPro" id="IPR013747">
    <property type="entry name" value="ACP_syn_III_C"/>
</dbReference>
<dbReference type="GO" id="GO:0004315">
    <property type="term" value="F:3-oxoacyl-[acyl-carrier-protein] synthase activity"/>
    <property type="evidence" value="ECO:0007669"/>
    <property type="project" value="InterPro"/>
</dbReference>
<sequence length="345" mass="38105">MPMVGISSTGRYVPKHAIFIKDIAEAEGLTEKEITAMGTNKVYAAKDEEPTDMGIKAAEIAIAKGGISPEEIDVVVYANTFADYLRWSDAARIQHEIGARNAYAFRIEQFCCGGMAAMDFAFSRLQTDLDLRHILVVCADKYEKPVVNRWKAASANFYGDGASAALLKRGNTGFRILGTHALTDGSFHHLWRIPVGGVRCPATVENIAQGAFHLDCKKTAAEYLSDDAKREQLYSTLANNNKKVMIELLNRLGYTVEDVDKVVLYNIGKHVLDKVIQTIEFPEEKTSAYISYEHGHMGPADIFFNLDKMQEDGKFEKGDKIMLFSAGAGFSWASALVEYVGNAHV</sequence>
<dbReference type="STRING" id="520762.AN619_09510"/>
<evidence type="ECO:0000259" key="4">
    <source>
        <dbReference type="Pfam" id="PF08545"/>
    </source>
</evidence>
<dbReference type="InterPro" id="IPR013751">
    <property type="entry name" value="ACP_syn_III_N"/>
</dbReference>
<reference evidence="5 6" key="1">
    <citation type="submission" date="2015-12" db="EMBL/GenBank/DDBJ databases">
        <title>Draft genome sequence of the thermoanaerobe Thermotalea metallivorans, an isolate from the runoff channel of the Great Artesian Basin, Australia.</title>
        <authorList>
            <person name="Patel B.K."/>
        </authorList>
    </citation>
    <scope>NUCLEOTIDE SEQUENCE [LARGE SCALE GENOMIC DNA]</scope>
    <source>
        <strain evidence="5 6">B2-1</strain>
    </source>
</reference>
<dbReference type="Pfam" id="PF08545">
    <property type="entry name" value="ACP_syn_III"/>
    <property type="match status" value="1"/>
</dbReference>
<dbReference type="GO" id="GO:0044550">
    <property type="term" value="P:secondary metabolite biosynthetic process"/>
    <property type="evidence" value="ECO:0007669"/>
    <property type="project" value="TreeGrafter"/>
</dbReference>
<dbReference type="Pfam" id="PF08541">
    <property type="entry name" value="ACP_syn_III_C"/>
    <property type="match status" value="1"/>
</dbReference>
<keyword evidence="1 5" id="KW-0808">Transferase</keyword>
<proteinExistence type="predicted"/>
<dbReference type="InterPro" id="IPR016039">
    <property type="entry name" value="Thiolase-like"/>
</dbReference>
<dbReference type="PANTHER" id="PTHR34069:SF2">
    <property type="entry name" value="BETA-KETOACYL-[ACYL-CARRIER-PROTEIN] SYNTHASE III"/>
    <property type="match status" value="1"/>
</dbReference>
<organism evidence="5 6">
    <name type="scientific">Thermotalea metallivorans</name>
    <dbReference type="NCBI Taxonomy" id="520762"/>
    <lineage>
        <taxon>Bacteria</taxon>
        <taxon>Bacillati</taxon>
        <taxon>Bacillota</taxon>
        <taxon>Clostridia</taxon>
        <taxon>Peptostreptococcales</taxon>
        <taxon>Thermotaleaceae</taxon>
        <taxon>Thermotalea</taxon>
    </lineage>
</organism>